<evidence type="ECO:0000256" key="1">
    <source>
        <dbReference type="SAM" id="MobiDB-lite"/>
    </source>
</evidence>
<dbReference type="AlphaFoldDB" id="A0AAN9JSS1"/>
<dbReference type="Pfam" id="PF05097">
    <property type="entry name" value="DUF688"/>
    <property type="match status" value="1"/>
</dbReference>
<dbReference type="Proteomes" id="UP001359559">
    <property type="component" value="Unassembled WGS sequence"/>
</dbReference>
<dbReference type="EMBL" id="JAYKXN010000003">
    <property type="protein sequence ID" value="KAK7302949.1"/>
    <property type="molecule type" value="Genomic_DNA"/>
</dbReference>
<accession>A0AAN9JSS1</accession>
<evidence type="ECO:0000313" key="2">
    <source>
        <dbReference type="EMBL" id="KAK7302949.1"/>
    </source>
</evidence>
<evidence type="ECO:0000313" key="3">
    <source>
        <dbReference type="Proteomes" id="UP001359559"/>
    </source>
</evidence>
<protein>
    <submittedName>
        <fullName evidence="2">Uncharacterized protein</fullName>
    </submittedName>
</protein>
<organism evidence="2 3">
    <name type="scientific">Clitoria ternatea</name>
    <name type="common">Butterfly pea</name>
    <dbReference type="NCBI Taxonomy" id="43366"/>
    <lineage>
        <taxon>Eukaryota</taxon>
        <taxon>Viridiplantae</taxon>
        <taxon>Streptophyta</taxon>
        <taxon>Embryophyta</taxon>
        <taxon>Tracheophyta</taxon>
        <taxon>Spermatophyta</taxon>
        <taxon>Magnoliopsida</taxon>
        <taxon>eudicotyledons</taxon>
        <taxon>Gunneridae</taxon>
        <taxon>Pentapetalae</taxon>
        <taxon>rosids</taxon>
        <taxon>fabids</taxon>
        <taxon>Fabales</taxon>
        <taxon>Fabaceae</taxon>
        <taxon>Papilionoideae</taxon>
        <taxon>50 kb inversion clade</taxon>
        <taxon>NPAAA clade</taxon>
        <taxon>indigoferoid/millettioid clade</taxon>
        <taxon>Phaseoleae</taxon>
        <taxon>Clitoria</taxon>
    </lineage>
</organism>
<gene>
    <name evidence="2" type="ORF">RJT34_13846</name>
</gene>
<feature type="region of interest" description="Disordered" evidence="1">
    <location>
        <begin position="645"/>
        <end position="664"/>
    </location>
</feature>
<feature type="region of interest" description="Disordered" evidence="1">
    <location>
        <begin position="358"/>
        <end position="381"/>
    </location>
</feature>
<keyword evidence="3" id="KW-1185">Reference proteome</keyword>
<feature type="compositionally biased region" description="Basic and acidic residues" evidence="1">
    <location>
        <begin position="141"/>
        <end position="152"/>
    </location>
</feature>
<proteinExistence type="predicted"/>
<feature type="region of interest" description="Disordered" evidence="1">
    <location>
        <begin position="62"/>
        <end position="121"/>
    </location>
</feature>
<comment type="caution">
    <text evidence="2">The sequence shown here is derived from an EMBL/GenBank/DDBJ whole genome shotgun (WGS) entry which is preliminary data.</text>
</comment>
<name>A0AAN9JSS1_CLITE</name>
<feature type="compositionally biased region" description="Polar residues" evidence="1">
    <location>
        <begin position="569"/>
        <end position="587"/>
    </location>
</feature>
<dbReference type="PANTHER" id="PTHR33671">
    <property type="entry name" value="N-METHYLTRANSFERASE, PUTATIVE (DUF688)-RELATED"/>
    <property type="match status" value="1"/>
</dbReference>
<feature type="compositionally biased region" description="Acidic residues" evidence="1">
    <location>
        <begin position="153"/>
        <end position="163"/>
    </location>
</feature>
<feature type="region of interest" description="Disordered" evidence="1">
    <location>
        <begin position="141"/>
        <end position="163"/>
    </location>
</feature>
<reference evidence="2 3" key="1">
    <citation type="submission" date="2024-01" db="EMBL/GenBank/DDBJ databases">
        <title>The genomes of 5 underutilized Papilionoideae crops provide insights into root nodulation and disease resistance.</title>
        <authorList>
            <person name="Yuan L."/>
        </authorList>
    </citation>
    <scope>NUCLEOTIDE SEQUENCE [LARGE SCALE GENOMIC DNA]</scope>
    <source>
        <strain evidence="2">LY-2023</strain>
        <tissue evidence="2">Leaf</tissue>
    </source>
</reference>
<dbReference type="InterPro" id="IPR007789">
    <property type="entry name" value="DUF688"/>
</dbReference>
<feature type="region of interest" description="Disordered" evidence="1">
    <location>
        <begin position="565"/>
        <end position="592"/>
    </location>
</feature>
<feature type="region of interest" description="Disordered" evidence="1">
    <location>
        <begin position="1"/>
        <end position="31"/>
    </location>
</feature>
<feature type="region of interest" description="Disordered" evidence="1">
    <location>
        <begin position="676"/>
        <end position="696"/>
    </location>
</feature>
<dbReference type="PANTHER" id="PTHR33671:SF3">
    <property type="entry name" value="F28N24.8 PROTEIN"/>
    <property type="match status" value="1"/>
</dbReference>
<sequence length="696" mass="76508">MAERKLNINAPLMSVRRSSATPPSLTEAKKKILEKRHTLQYYKSDMAMDQVTEPVAVPFNWEHIPGRRKGNNGGSEPQPLPKGTSSSITPSPRLPPGKLTNATKQPLEKECKVPNKLKSSNKSKSFNVSVAKIDCDKERKAEKIVESRRSNVMEEEDDDDDDGVYSDALEALSATESFSVNCSVSGVSGLDNLGTKKFGTFSTDQQTRDFMMSRFLPAAKAMTLQPPQYSSKKQSVLVEQQPRDVSKLVREEKKPLPNKHTTSVIPFVGHCQEEESEDEVNDYECDNSANFTAKGCGLLPQLHVRNSLCLLNPVAGMKIKDQVPLPSANEAVKPDKKISHIRSFSPVPAVKKAWEAIHRSKSSSGAASPEMQEGRKKWTSDSNRFTFSGELLPGRLSPFRRSRAAAAGVSPCRSKPQSPFRGTKLLGDSKEAENLKASAKLKFYSGSLGNVQDVLSQRAKRSSYSGNLTMEKTLYIDTASTVKLSTSNPSSLDNKRRIDTVDPYLDKRKGKESNFSLESSQKIKQVQAVEEKGTFDSEMLSSTDSIPPLLYSILNLTVKECKDEGLANDPNTNQEPESLQVVQGSCSDDSKTGSEQIVLANASGKGGAELAVSPLPPPLPKSPSESWLWRALPLVAVKNSFMHSNQGTQSNAKRSDSNSTSSNIKWETIVKTSNLHHDHVRYSQELPTHKSKHSKS</sequence>